<feature type="signal peptide" evidence="6">
    <location>
        <begin position="1"/>
        <end position="25"/>
    </location>
</feature>
<dbReference type="RefSeq" id="WP_150434620.1">
    <property type="nucleotide sequence ID" value="NZ_VYKJ01000003.1"/>
</dbReference>
<dbReference type="GO" id="GO:0009252">
    <property type="term" value="P:peptidoglycan biosynthetic process"/>
    <property type="evidence" value="ECO:0007669"/>
    <property type="project" value="TreeGrafter"/>
</dbReference>
<comment type="similarity">
    <text evidence="2">Belongs to the MipA/OmpV family.</text>
</comment>
<feature type="chain" id="PRO_5023907321" evidence="6">
    <location>
        <begin position="26"/>
        <end position="250"/>
    </location>
</feature>
<dbReference type="Gene3D" id="2.40.160.20">
    <property type="match status" value="1"/>
</dbReference>
<sequence length="250" mass="27887">MKSFFVNNVRASLLLPILFSTSALAGDWSLGLSAGVANSPYRETDPVAFPLPLVGYEGDILFFHGLKGGAHLWKDDVNQFDLFAAYDPRQFRPKDSDDLRMKRLDKRDSTALAGVEYTLRTHFGHFNASVAHDILDNSDGIIANAAYMYPIKLNDWEIRPKIGVRWDSEDQNKYYFGVSQSESGRSGLAAYQPGDSFTPYAELAVHYHVSESWNTFVSARYESLPDEVKNSPMVDKSGVGVVSAGFTYTF</sequence>
<evidence type="ECO:0000256" key="3">
    <source>
        <dbReference type="ARBA" id="ARBA00022729"/>
    </source>
</evidence>
<keyword evidence="8" id="KW-1185">Reference proteome</keyword>
<keyword evidence="3 6" id="KW-0732">Signal</keyword>
<dbReference type="GO" id="GO:0009279">
    <property type="term" value="C:cell outer membrane"/>
    <property type="evidence" value="ECO:0007669"/>
    <property type="project" value="UniProtKB-SubCell"/>
</dbReference>
<keyword evidence="5" id="KW-0998">Cell outer membrane</keyword>
<comment type="caution">
    <text evidence="7">The sequence shown here is derived from an EMBL/GenBank/DDBJ whole genome shotgun (WGS) entry which is preliminary data.</text>
</comment>
<dbReference type="AlphaFoldDB" id="A0A5J5G3A9"/>
<gene>
    <name evidence="7" type="ORF">FJU30_09040</name>
</gene>
<protein>
    <submittedName>
        <fullName evidence="7">MipA/OmpV family protein</fullName>
    </submittedName>
</protein>
<keyword evidence="4" id="KW-0472">Membrane</keyword>
<dbReference type="PANTHER" id="PTHR38776">
    <property type="entry name" value="MLTA-INTERACTING PROTEIN-RELATED"/>
    <property type="match status" value="1"/>
</dbReference>
<evidence type="ECO:0000256" key="5">
    <source>
        <dbReference type="ARBA" id="ARBA00023237"/>
    </source>
</evidence>
<dbReference type="Proteomes" id="UP000335415">
    <property type="component" value="Unassembled WGS sequence"/>
</dbReference>
<dbReference type="OrthoDB" id="8562138at2"/>
<evidence type="ECO:0000313" key="7">
    <source>
        <dbReference type="EMBL" id="KAA9001349.1"/>
    </source>
</evidence>
<evidence type="ECO:0000256" key="6">
    <source>
        <dbReference type="SAM" id="SignalP"/>
    </source>
</evidence>
<evidence type="ECO:0000313" key="8">
    <source>
        <dbReference type="Proteomes" id="UP000335415"/>
    </source>
</evidence>
<dbReference type="InterPro" id="IPR010583">
    <property type="entry name" value="MipA"/>
</dbReference>
<name>A0A5J5G3A9_9GAMM</name>
<dbReference type="PANTHER" id="PTHR38776:SF1">
    <property type="entry name" value="MLTA-INTERACTING PROTEIN-RELATED"/>
    <property type="match status" value="1"/>
</dbReference>
<proteinExistence type="inferred from homology"/>
<evidence type="ECO:0000256" key="1">
    <source>
        <dbReference type="ARBA" id="ARBA00004442"/>
    </source>
</evidence>
<evidence type="ECO:0000256" key="2">
    <source>
        <dbReference type="ARBA" id="ARBA00005722"/>
    </source>
</evidence>
<accession>A0A5J5G3A9</accession>
<comment type="subcellular location">
    <subcellularLocation>
        <location evidence="1">Cell outer membrane</location>
    </subcellularLocation>
</comment>
<organism evidence="7 8">
    <name type="scientific">Affinibrenneria salicis</name>
    <dbReference type="NCBI Taxonomy" id="2590031"/>
    <lineage>
        <taxon>Bacteria</taxon>
        <taxon>Pseudomonadati</taxon>
        <taxon>Pseudomonadota</taxon>
        <taxon>Gammaproteobacteria</taxon>
        <taxon>Enterobacterales</taxon>
        <taxon>Pectobacteriaceae</taxon>
        <taxon>Affinibrenneria</taxon>
    </lineage>
</organism>
<reference evidence="7 8" key="1">
    <citation type="submission" date="2019-09" db="EMBL/GenBank/DDBJ databases">
        <authorList>
            <person name="Li Y."/>
        </authorList>
    </citation>
    <scope>NUCLEOTIDE SEQUENCE [LARGE SCALE GENOMIC DNA]</scope>
    <source>
        <strain evidence="7 8">L3-3HA</strain>
    </source>
</reference>
<evidence type="ECO:0000256" key="4">
    <source>
        <dbReference type="ARBA" id="ARBA00023136"/>
    </source>
</evidence>
<dbReference type="Pfam" id="PF06629">
    <property type="entry name" value="MipA"/>
    <property type="match status" value="1"/>
</dbReference>
<dbReference type="EMBL" id="VYKJ01000003">
    <property type="protein sequence ID" value="KAA9001349.1"/>
    <property type="molecule type" value="Genomic_DNA"/>
</dbReference>